<evidence type="ECO:0000313" key="4">
    <source>
        <dbReference type="Proteomes" id="UP000288859"/>
    </source>
</evidence>
<protein>
    <recommendedName>
        <fullName evidence="1">methionyl-tRNA formyltransferase</fullName>
        <ecNumber evidence="1">2.1.2.9</ecNumber>
    </recommendedName>
</protein>
<dbReference type="GO" id="GO:0004479">
    <property type="term" value="F:methionyl-tRNA formyltransferase activity"/>
    <property type="evidence" value="ECO:0007669"/>
    <property type="project" value="UniProtKB-EC"/>
</dbReference>
<dbReference type="Gene3D" id="3.40.50.12230">
    <property type="match status" value="1"/>
</dbReference>
<evidence type="ECO:0000256" key="1">
    <source>
        <dbReference type="ARBA" id="ARBA00012261"/>
    </source>
</evidence>
<name>A0A438N3L0_EXOME</name>
<dbReference type="Proteomes" id="UP000288859">
    <property type="component" value="Unassembled WGS sequence"/>
</dbReference>
<comment type="caution">
    <text evidence="3">The sequence shown here is derived from an EMBL/GenBank/DDBJ whole genome shotgun (WGS) entry which is preliminary data.</text>
</comment>
<dbReference type="VEuPathDB" id="FungiDB:PV10_08340"/>
<dbReference type="InterPro" id="IPR002376">
    <property type="entry name" value="Formyl_transf_N"/>
</dbReference>
<evidence type="ECO:0000313" key="3">
    <source>
        <dbReference type="EMBL" id="RVX70258.1"/>
    </source>
</evidence>
<reference evidence="3 4" key="1">
    <citation type="submission" date="2017-03" db="EMBL/GenBank/DDBJ databases">
        <title>Genomes of endolithic fungi from Antarctica.</title>
        <authorList>
            <person name="Coleine C."/>
            <person name="Masonjones S."/>
            <person name="Stajich J.E."/>
        </authorList>
    </citation>
    <scope>NUCLEOTIDE SEQUENCE [LARGE SCALE GENOMIC DNA]</scope>
    <source>
        <strain evidence="3 4">CCFEE 6314</strain>
    </source>
</reference>
<proteinExistence type="predicted"/>
<dbReference type="InterPro" id="IPR041711">
    <property type="entry name" value="Met-tRNA-FMT_N"/>
</dbReference>
<feature type="domain" description="Formyl transferase N-terminal" evidence="2">
    <location>
        <begin position="49"/>
        <end position="208"/>
    </location>
</feature>
<gene>
    <name evidence="3" type="ORF">B0A52_05591</name>
</gene>
<dbReference type="SUPFAM" id="SSF53328">
    <property type="entry name" value="Formyltransferase"/>
    <property type="match status" value="1"/>
</dbReference>
<dbReference type="EMBL" id="NAJM01000024">
    <property type="protein sequence ID" value="RVX70258.1"/>
    <property type="molecule type" value="Genomic_DNA"/>
</dbReference>
<organism evidence="3 4">
    <name type="scientific">Exophiala mesophila</name>
    <name type="common">Black yeast-like fungus</name>
    <dbReference type="NCBI Taxonomy" id="212818"/>
    <lineage>
        <taxon>Eukaryota</taxon>
        <taxon>Fungi</taxon>
        <taxon>Dikarya</taxon>
        <taxon>Ascomycota</taxon>
        <taxon>Pezizomycotina</taxon>
        <taxon>Eurotiomycetes</taxon>
        <taxon>Chaetothyriomycetidae</taxon>
        <taxon>Chaetothyriales</taxon>
        <taxon>Herpotrichiellaceae</taxon>
        <taxon>Exophiala</taxon>
    </lineage>
</organism>
<dbReference type="Pfam" id="PF00551">
    <property type="entry name" value="Formyl_trans_N"/>
    <property type="match status" value="1"/>
</dbReference>
<dbReference type="EC" id="2.1.2.9" evidence="1"/>
<dbReference type="InterPro" id="IPR036477">
    <property type="entry name" value="Formyl_transf_N_sf"/>
</dbReference>
<dbReference type="PANTHER" id="PTHR11138:SF5">
    <property type="entry name" value="METHIONYL-TRNA FORMYLTRANSFERASE, MITOCHONDRIAL"/>
    <property type="match status" value="1"/>
</dbReference>
<dbReference type="GO" id="GO:0005739">
    <property type="term" value="C:mitochondrion"/>
    <property type="evidence" value="ECO:0007669"/>
    <property type="project" value="TreeGrafter"/>
</dbReference>
<dbReference type="PANTHER" id="PTHR11138">
    <property type="entry name" value="METHIONYL-TRNA FORMYLTRANSFERASE"/>
    <property type="match status" value="1"/>
</dbReference>
<evidence type="ECO:0000259" key="2">
    <source>
        <dbReference type="Pfam" id="PF00551"/>
    </source>
</evidence>
<dbReference type="AlphaFoldDB" id="A0A438N3L0"/>
<dbReference type="CDD" id="cd08646">
    <property type="entry name" value="FMT_core_Met-tRNA-FMT_N"/>
    <property type="match status" value="1"/>
</dbReference>
<dbReference type="OrthoDB" id="10268103at2759"/>
<sequence>MSRRPAICRLFQAQRQSRLCHGFLRLAPQHQYIRQISDSLATKQSSPLRILFCGSDAFSVHSLRALYDAQKSETANIISIDVVTKPDRNYGRDNKKVYVSPIKQEALSLGLPIHQIATFTGWQPPVYDSTFNPDINLIVAVSFGLLIPRRIINGAEYGGLNVHPSLLPDLRGAAPLQWTIIHGLTTMGVSVQTLHPTKFDAGVVLAQTPQPGIKVPRLDTATPDDLIPILAPLGASMLVETIENKLYVPPYSPVKSPLRKDEAKLAPKITTETCQVDFQSMTGEYLLRLTRGVGATRQLWVRAQSIDGQQHTLKLFDLRDATEHEIPLDMRKLVSSIPVGLPYSIVHRNHNVLNCHNPLFVNVMSERPTRIRTLCIPNLTVAGKSKAPAARAAAGSNFFVMAAKVDAHILYTFADPASTQVDANVEATSIG</sequence>
<accession>A0A438N3L0</accession>